<name>A0ABS5LIE8_9BACI</name>
<dbReference type="RefSeq" id="WP_211560434.1">
    <property type="nucleotide sequence ID" value="NZ_JAGVRK010000001.1"/>
</dbReference>
<dbReference type="EMBL" id="JAGVRK010000001">
    <property type="protein sequence ID" value="MBS2970343.1"/>
    <property type="molecule type" value="Genomic_DNA"/>
</dbReference>
<dbReference type="Proteomes" id="UP000682403">
    <property type="component" value="Unassembled WGS sequence"/>
</dbReference>
<evidence type="ECO:0000256" key="1">
    <source>
        <dbReference type="SAM" id="Coils"/>
    </source>
</evidence>
<evidence type="ECO:0000313" key="3">
    <source>
        <dbReference type="Proteomes" id="UP000682403"/>
    </source>
</evidence>
<keyword evidence="1" id="KW-0175">Coiled coil</keyword>
<keyword evidence="3" id="KW-1185">Reference proteome</keyword>
<feature type="coiled-coil region" evidence="1">
    <location>
        <begin position="5"/>
        <end position="39"/>
    </location>
</feature>
<reference evidence="2 3" key="1">
    <citation type="submission" date="2021-04" db="EMBL/GenBank/DDBJ databases">
        <title>Metabacillus sp. strain KIGAM252 whole genome sequence.</title>
        <authorList>
            <person name="Seo M.-J."/>
            <person name="Cho E.-S."/>
            <person name="Hwang C.Y."/>
            <person name="Yoon D.J."/>
        </authorList>
    </citation>
    <scope>NUCLEOTIDE SEQUENCE [LARGE SCALE GENOMIC DNA]</scope>
    <source>
        <strain evidence="2 3">KIGAM252</strain>
    </source>
</reference>
<proteinExistence type="predicted"/>
<gene>
    <name evidence="2" type="ORF">J9317_16470</name>
</gene>
<protein>
    <submittedName>
        <fullName evidence="2">Uncharacterized protein</fullName>
    </submittedName>
</protein>
<organism evidence="2 3">
    <name type="scientific">Metabacillus flavus</name>
    <dbReference type="NCBI Taxonomy" id="2823519"/>
    <lineage>
        <taxon>Bacteria</taxon>
        <taxon>Bacillati</taxon>
        <taxon>Bacillota</taxon>
        <taxon>Bacilli</taxon>
        <taxon>Bacillales</taxon>
        <taxon>Bacillaceae</taxon>
        <taxon>Metabacillus</taxon>
    </lineage>
</organism>
<accession>A0ABS5LIE8</accession>
<evidence type="ECO:0000313" key="2">
    <source>
        <dbReference type="EMBL" id="MBS2970343.1"/>
    </source>
</evidence>
<sequence length="155" mass="17182">MLFRKKKKEAETQAIQHKLAKLEKSIQNLAGVLSQLDSRSEPKSASAESIMIRKTQAELGHTLSMLGNELSFIKNHLLSAGNSENPSEKTGQIPVVYIQNLHVEHVDMKEVDLSNNLGQLGIKELPGQLNIGTVYGKSKPAEKKNPKVYIQPKKD</sequence>
<comment type="caution">
    <text evidence="2">The sequence shown here is derived from an EMBL/GenBank/DDBJ whole genome shotgun (WGS) entry which is preliminary data.</text>
</comment>